<sequence>MDSLDFSFKIEIDGKAIAVINNEDQSPIQAALGDNAAIFTLKNNELKSGDWILARNKSEDRSLLPKQVFWFKSGTESADRAQPVSAKKDGSDYQIKFADASLLADDGKVFVELMGDGQPNSVIKV</sequence>
<dbReference type="AlphaFoldDB" id="A0A6A7AW65"/>
<evidence type="ECO:0000313" key="2">
    <source>
        <dbReference type="Proteomes" id="UP000799423"/>
    </source>
</evidence>
<reference evidence="1" key="1">
    <citation type="submission" date="2020-01" db="EMBL/GenBank/DDBJ databases">
        <authorList>
            <consortium name="DOE Joint Genome Institute"/>
            <person name="Haridas S."/>
            <person name="Albert R."/>
            <person name="Binder M."/>
            <person name="Bloem J."/>
            <person name="Labutti K."/>
            <person name="Salamov A."/>
            <person name="Andreopoulos B."/>
            <person name="Baker S.E."/>
            <person name="Barry K."/>
            <person name="Bills G."/>
            <person name="Bluhm B.H."/>
            <person name="Cannon C."/>
            <person name="Castanera R."/>
            <person name="Culley D.E."/>
            <person name="Daum C."/>
            <person name="Ezra D."/>
            <person name="Gonzalez J.B."/>
            <person name="Henrissat B."/>
            <person name="Kuo A."/>
            <person name="Liang C."/>
            <person name="Lipzen A."/>
            <person name="Lutzoni F."/>
            <person name="Magnuson J."/>
            <person name="Mondo S."/>
            <person name="Nolan M."/>
            <person name="Ohm R."/>
            <person name="Pangilinan J."/>
            <person name="Park H.-J."/>
            <person name="Ramirez L."/>
            <person name="Alfaro M."/>
            <person name="Sun H."/>
            <person name="Tritt A."/>
            <person name="Yoshinaga Y."/>
            <person name="Zwiers L.-H."/>
            <person name="Turgeon B.G."/>
            <person name="Goodwin S.B."/>
            <person name="Spatafora J.W."/>
            <person name="Crous P.W."/>
            <person name="Grigoriev I.V."/>
        </authorList>
    </citation>
    <scope>NUCLEOTIDE SEQUENCE</scope>
    <source>
        <strain evidence="1">IPT5</strain>
    </source>
</reference>
<dbReference type="Pfam" id="PF16850">
    <property type="entry name" value="Inhibitor_I66"/>
    <property type="match status" value="1"/>
</dbReference>
<name>A0A6A7AW65_9PLEO</name>
<dbReference type="Gene3D" id="2.80.10.50">
    <property type="match status" value="1"/>
</dbReference>
<organism evidence="1 2">
    <name type="scientific">Plenodomus tracheiphilus IPT5</name>
    <dbReference type="NCBI Taxonomy" id="1408161"/>
    <lineage>
        <taxon>Eukaryota</taxon>
        <taxon>Fungi</taxon>
        <taxon>Dikarya</taxon>
        <taxon>Ascomycota</taxon>
        <taxon>Pezizomycotina</taxon>
        <taxon>Dothideomycetes</taxon>
        <taxon>Pleosporomycetidae</taxon>
        <taxon>Pleosporales</taxon>
        <taxon>Pleosporineae</taxon>
        <taxon>Leptosphaeriaceae</taxon>
        <taxon>Plenodomus</taxon>
    </lineage>
</organism>
<evidence type="ECO:0000313" key="1">
    <source>
        <dbReference type="EMBL" id="KAF2847526.1"/>
    </source>
</evidence>
<keyword evidence="2" id="KW-1185">Reference proteome</keyword>
<dbReference type="GO" id="GO:0004867">
    <property type="term" value="F:serine-type endopeptidase inhibitor activity"/>
    <property type="evidence" value="ECO:0007669"/>
    <property type="project" value="InterPro"/>
</dbReference>
<dbReference type="Proteomes" id="UP000799423">
    <property type="component" value="Unassembled WGS sequence"/>
</dbReference>
<accession>A0A6A7AW65</accession>
<protein>
    <submittedName>
        <fullName evidence="1">Uncharacterized protein</fullName>
    </submittedName>
</protein>
<dbReference type="OrthoDB" id="3439489at2759"/>
<proteinExistence type="predicted"/>
<dbReference type="InterPro" id="IPR031755">
    <property type="entry name" value="Inhibitor_I66"/>
</dbReference>
<dbReference type="EMBL" id="MU006325">
    <property type="protein sequence ID" value="KAF2847526.1"/>
    <property type="molecule type" value="Genomic_DNA"/>
</dbReference>
<gene>
    <name evidence="1" type="ORF">T440DRAFT_471041</name>
</gene>